<organism evidence="2 3">
    <name type="scientific">Adlercreutzia wanghongyangiae</name>
    <dbReference type="NCBI Taxonomy" id="3111451"/>
    <lineage>
        <taxon>Bacteria</taxon>
        <taxon>Bacillati</taxon>
        <taxon>Actinomycetota</taxon>
        <taxon>Coriobacteriia</taxon>
        <taxon>Eggerthellales</taxon>
        <taxon>Eggerthellaceae</taxon>
        <taxon>Adlercreutzia</taxon>
    </lineage>
</organism>
<keyword evidence="3" id="KW-1185">Reference proteome</keyword>
<evidence type="ECO:0000313" key="3">
    <source>
        <dbReference type="Proteomes" id="UP001349994"/>
    </source>
</evidence>
<evidence type="ECO:0000313" key="2">
    <source>
        <dbReference type="EMBL" id="MEC4176666.1"/>
    </source>
</evidence>
<accession>A0ABU6IJR2</accession>
<dbReference type="RefSeq" id="WP_338211113.1">
    <property type="nucleotide sequence ID" value="NZ_JAYMFF010000019.1"/>
</dbReference>
<name>A0ABU6IJR2_9ACTN</name>
<proteinExistence type="predicted"/>
<sequence>MAVFVCPSHETALDLWRLWSHSHPLSVREFHRRSASKAADLPASVFASSTALGSCAATETEARRLLSVSEACGDKGAGFGALPGESDLMRRLRCVLVYDGNFWNAAEVPWEMGDVRVHVAALRRPGMASSRALRLHHCAGKMPRGALLKISSRLLLCSPELAFVQMGSQMPFGALVALGYELCGCYPSVLRGGRVVRRPLTNPARLRAFCDRVSSVKGVKAARAAARFIMAKSASVMETELAVVLSLSKRRGGLGYTGARLNELVKLSPGAARIARCAELSCDILWPDAKVAFEYDSALHVGSVDQMVRDARKRDALAANGIKLWSVTHRQFESILEFEEISARALRGPSGPRKPMTSDQLTRHGMLRHEIAVFHRRRSSGRPLSAPRGDRASRLRRRGGSGS</sequence>
<gene>
    <name evidence="2" type="ORF">VIN30_09435</name>
</gene>
<comment type="caution">
    <text evidence="2">The sequence shown here is derived from an EMBL/GenBank/DDBJ whole genome shotgun (WGS) entry which is preliminary data.</text>
</comment>
<reference evidence="2 3" key="1">
    <citation type="submission" date="2024-01" db="EMBL/GenBank/DDBJ databases">
        <title>novel species in genus Adlercreutzia.</title>
        <authorList>
            <person name="Liu X."/>
        </authorList>
    </citation>
    <scope>NUCLEOTIDE SEQUENCE [LARGE SCALE GENOMIC DNA]</scope>
    <source>
        <strain evidence="2 3">R7</strain>
    </source>
</reference>
<protein>
    <recommendedName>
        <fullName evidence="4">DUF559 domain-containing protein</fullName>
    </recommendedName>
</protein>
<feature type="region of interest" description="Disordered" evidence="1">
    <location>
        <begin position="377"/>
        <end position="403"/>
    </location>
</feature>
<dbReference type="Proteomes" id="UP001349994">
    <property type="component" value="Unassembled WGS sequence"/>
</dbReference>
<feature type="compositionally biased region" description="Basic residues" evidence="1">
    <location>
        <begin position="394"/>
        <end position="403"/>
    </location>
</feature>
<evidence type="ECO:0000256" key="1">
    <source>
        <dbReference type="SAM" id="MobiDB-lite"/>
    </source>
</evidence>
<evidence type="ECO:0008006" key="4">
    <source>
        <dbReference type="Google" id="ProtNLM"/>
    </source>
</evidence>
<dbReference type="EMBL" id="JAYMFF010000019">
    <property type="protein sequence ID" value="MEC4176666.1"/>
    <property type="molecule type" value="Genomic_DNA"/>
</dbReference>